<keyword evidence="2" id="KW-1185">Reference proteome</keyword>
<name>A0A547PBY5_9SPHN</name>
<proteinExistence type="predicted"/>
<dbReference type="RefSeq" id="WP_142787926.1">
    <property type="nucleotide sequence ID" value="NZ_VHJK01000001.1"/>
</dbReference>
<dbReference type="Gene3D" id="3.40.50.300">
    <property type="entry name" value="P-loop containing nucleotide triphosphate hydrolases"/>
    <property type="match status" value="1"/>
</dbReference>
<protein>
    <recommendedName>
        <fullName evidence="3">HprK-related kinase A</fullName>
    </recommendedName>
</protein>
<dbReference type="EMBL" id="VHJK01000001">
    <property type="protein sequence ID" value="TRD11653.1"/>
    <property type="molecule type" value="Genomic_DNA"/>
</dbReference>
<evidence type="ECO:0000313" key="1">
    <source>
        <dbReference type="EMBL" id="TRD11653.1"/>
    </source>
</evidence>
<organism evidence="1 2">
    <name type="scientific">Erythrobacter insulae</name>
    <dbReference type="NCBI Taxonomy" id="2584124"/>
    <lineage>
        <taxon>Bacteria</taxon>
        <taxon>Pseudomonadati</taxon>
        <taxon>Pseudomonadota</taxon>
        <taxon>Alphaproteobacteria</taxon>
        <taxon>Sphingomonadales</taxon>
        <taxon>Erythrobacteraceae</taxon>
        <taxon>Erythrobacter/Porphyrobacter group</taxon>
        <taxon>Erythrobacter</taxon>
    </lineage>
</organism>
<dbReference type="SUPFAM" id="SSF53795">
    <property type="entry name" value="PEP carboxykinase-like"/>
    <property type="match status" value="1"/>
</dbReference>
<dbReference type="AlphaFoldDB" id="A0A547PBY5"/>
<dbReference type="OrthoDB" id="3213869at2"/>
<dbReference type="InterPro" id="IPR027417">
    <property type="entry name" value="P-loop_NTPase"/>
</dbReference>
<dbReference type="Proteomes" id="UP000316343">
    <property type="component" value="Unassembled WGS sequence"/>
</dbReference>
<gene>
    <name evidence="1" type="ORF">FGU71_07090</name>
</gene>
<reference evidence="1 2" key="1">
    <citation type="submission" date="2019-06" db="EMBL/GenBank/DDBJ databases">
        <title>Erythrobacter insulae sp. nov., isolated from a tidal flat.</title>
        <authorList>
            <person name="Yoon J.-H."/>
        </authorList>
    </citation>
    <scope>NUCLEOTIDE SEQUENCE [LARGE SCALE GENOMIC DNA]</scope>
    <source>
        <strain evidence="1 2">JBTF-M21</strain>
    </source>
</reference>
<accession>A0A547PBY5</accession>
<evidence type="ECO:0008006" key="3">
    <source>
        <dbReference type="Google" id="ProtNLM"/>
    </source>
</evidence>
<evidence type="ECO:0000313" key="2">
    <source>
        <dbReference type="Proteomes" id="UP000316343"/>
    </source>
</evidence>
<sequence>MTNLKVCSPRPQAALGTAAYDRWLSPDHECLCEFHREASGFLLRFPGEADFLIDNALTTAVAWPVPDAQRGIERRLFENSIQPLLGNHAGGLFLHGSGVRTDFGAAVMLGNSRSGKTTLAGFLAKHGNPYMTEDVVDLAQSGDEFRLRSKASALRLFRDSAEHLLGETIEISVEGGKQPLKATEGLPFSSGSQRVSAIFLLGDDHGAEISVHRLRSAAALPALMPHAFILDVEDRPRLRGHFDRLADLADRVPVYTLDYPREYSALPQVRAAILEALEGMSADATE</sequence>
<comment type="caution">
    <text evidence="1">The sequence shown here is derived from an EMBL/GenBank/DDBJ whole genome shotgun (WGS) entry which is preliminary data.</text>
</comment>